<gene>
    <name evidence="1" type="ORF">DFQ09_1164</name>
</gene>
<name>A0A3D9LLI8_9FLAO</name>
<accession>A0A3D9LLI8</accession>
<organism evidence="1 2">
    <name type="scientific">Winogradskyella pacifica</name>
    <dbReference type="NCBI Taxonomy" id="664642"/>
    <lineage>
        <taxon>Bacteria</taxon>
        <taxon>Pseudomonadati</taxon>
        <taxon>Bacteroidota</taxon>
        <taxon>Flavobacteriia</taxon>
        <taxon>Flavobacteriales</taxon>
        <taxon>Flavobacteriaceae</taxon>
        <taxon>Winogradskyella</taxon>
    </lineage>
</organism>
<keyword evidence="2" id="KW-1185">Reference proteome</keyword>
<reference evidence="1 2" key="1">
    <citation type="submission" date="2018-07" db="EMBL/GenBank/DDBJ databases">
        <title>Genomic Encyclopedia of Type Strains, Phase III (KMG-III): the genomes of soil and plant-associated and newly described type strains.</title>
        <authorList>
            <person name="Whitman W."/>
        </authorList>
    </citation>
    <scope>NUCLEOTIDE SEQUENCE [LARGE SCALE GENOMIC DNA]</scope>
    <source>
        <strain evidence="1 2">CECT 7948</strain>
    </source>
</reference>
<proteinExistence type="predicted"/>
<evidence type="ECO:0000313" key="2">
    <source>
        <dbReference type="Proteomes" id="UP000256919"/>
    </source>
</evidence>
<dbReference type="Proteomes" id="UP000256919">
    <property type="component" value="Unassembled WGS sequence"/>
</dbReference>
<evidence type="ECO:0000313" key="1">
    <source>
        <dbReference type="EMBL" id="REE07630.1"/>
    </source>
</evidence>
<dbReference type="EMBL" id="QREI01000016">
    <property type="protein sequence ID" value="REE07630.1"/>
    <property type="molecule type" value="Genomic_DNA"/>
</dbReference>
<dbReference type="AlphaFoldDB" id="A0A3D9LLI8"/>
<comment type="caution">
    <text evidence="1">The sequence shown here is derived from an EMBL/GenBank/DDBJ whole genome shotgun (WGS) entry which is preliminary data.</text>
</comment>
<sequence length="34" mass="4063">MEIKYCWRCKMDVPMLDKEEHAIASKLYAKGFKV</sequence>
<protein>
    <submittedName>
        <fullName evidence="1">Uncharacterized protein</fullName>
    </submittedName>
</protein>